<dbReference type="OrthoDB" id="2553859at2759"/>
<evidence type="ECO:0000313" key="2">
    <source>
        <dbReference type="EMBL" id="KAF8481335.1"/>
    </source>
</evidence>
<keyword evidence="3" id="KW-1185">Reference proteome</keyword>
<feature type="compositionally biased region" description="Basic and acidic residues" evidence="1">
    <location>
        <begin position="73"/>
        <end position="83"/>
    </location>
</feature>
<name>A0A9P5MXS9_9AGAM</name>
<dbReference type="AlphaFoldDB" id="A0A9P5MXS9"/>
<accession>A0A9P5MXS9</accession>
<feature type="region of interest" description="Disordered" evidence="1">
    <location>
        <begin position="73"/>
        <end position="96"/>
    </location>
</feature>
<feature type="compositionally biased region" description="Polar residues" evidence="1">
    <location>
        <begin position="25"/>
        <end position="35"/>
    </location>
</feature>
<organism evidence="2 3">
    <name type="scientific">Russula ochroleuca</name>
    <dbReference type="NCBI Taxonomy" id="152965"/>
    <lineage>
        <taxon>Eukaryota</taxon>
        <taxon>Fungi</taxon>
        <taxon>Dikarya</taxon>
        <taxon>Basidiomycota</taxon>
        <taxon>Agaricomycotina</taxon>
        <taxon>Agaricomycetes</taxon>
        <taxon>Russulales</taxon>
        <taxon>Russulaceae</taxon>
        <taxon>Russula</taxon>
    </lineage>
</organism>
<proteinExistence type="predicted"/>
<sequence length="96" mass="10374">MAQQEVAVTYDLVVPDGTHRPKPESSASFTQPVALSTSGHKEYYDALRTAIDEIRAVTGHELTVWRDAVGSRELGKEVNAKKEDDEDGSEGGGGEE</sequence>
<evidence type="ECO:0000313" key="3">
    <source>
        <dbReference type="Proteomes" id="UP000759537"/>
    </source>
</evidence>
<dbReference type="EMBL" id="WHVB01000007">
    <property type="protein sequence ID" value="KAF8481335.1"/>
    <property type="molecule type" value="Genomic_DNA"/>
</dbReference>
<comment type="caution">
    <text evidence="2">The sequence shown here is derived from an EMBL/GenBank/DDBJ whole genome shotgun (WGS) entry which is preliminary data.</text>
</comment>
<feature type="compositionally biased region" description="Acidic residues" evidence="1">
    <location>
        <begin position="84"/>
        <end position="96"/>
    </location>
</feature>
<evidence type="ECO:0000256" key="1">
    <source>
        <dbReference type="SAM" id="MobiDB-lite"/>
    </source>
</evidence>
<reference evidence="2" key="2">
    <citation type="journal article" date="2020" name="Nat. Commun.">
        <title>Large-scale genome sequencing of mycorrhizal fungi provides insights into the early evolution of symbiotic traits.</title>
        <authorList>
            <person name="Miyauchi S."/>
            <person name="Kiss E."/>
            <person name="Kuo A."/>
            <person name="Drula E."/>
            <person name="Kohler A."/>
            <person name="Sanchez-Garcia M."/>
            <person name="Morin E."/>
            <person name="Andreopoulos B."/>
            <person name="Barry K.W."/>
            <person name="Bonito G."/>
            <person name="Buee M."/>
            <person name="Carver A."/>
            <person name="Chen C."/>
            <person name="Cichocki N."/>
            <person name="Clum A."/>
            <person name="Culley D."/>
            <person name="Crous P.W."/>
            <person name="Fauchery L."/>
            <person name="Girlanda M."/>
            <person name="Hayes R.D."/>
            <person name="Keri Z."/>
            <person name="LaButti K."/>
            <person name="Lipzen A."/>
            <person name="Lombard V."/>
            <person name="Magnuson J."/>
            <person name="Maillard F."/>
            <person name="Murat C."/>
            <person name="Nolan M."/>
            <person name="Ohm R.A."/>
            <person name="Pangilinan J."/>
            <person name="Pereira M.F."/>
            <person name="Perotto S."/>
            <person name="Peter M."/>
            <person name="Pfister S."/>
            <person name="Riley R."/>
            <person name="Sitrit Y."/>
            <person name="Stielow J.B."/>
            <person name="Szollosi G."/>
            <person name="Zifcakova L."/>
            <person name="Stursova M."/>
            <person name="Spatafora J.W."/>
            <person name="Tedersoo L."/>
            <person name="Vaario L.M."/>
            <person name="Yamada A."/>
            <person name="Yan M."/>
            <person name="Wang P."/>
            <person name="Xu J."/>
            <person name="Bruns T."/>
            <person name="Baldrian P."/>
            <person name="Vilgalys R."/>
            <person name="Dunand C."/>
            <person name="Henrissat B."/>
            <person name="Grigoriev I.V."/>
            <person name="Hibbett D."/>
            <person name="Nagy L.G."/>
            <person name="Martin F.M."/>
        </authorList>
    </citation>
    <scope>NUCLEOTIDE SEQUENCE</scope>
    <source>
        <strain evidence="2">Prilba</strain>
    </source>
</reference>
<reference evidence="2" key="1">
    <citation type="submission" date="2019-10" db="EMBL/GenBank/DDBJ databases">
        <authorList>
            <consortium name="DOE Joint Genome Institute"/>
            <person name="Kuo A."/>
            <person name="Miyauchi S."/>
            <person name="Kiss E."/>
            <person name="Drula E."/>
            <person name="Kohler A."/>
            <person name="Sanchez-Garcia M."/>
            <person name="Andreopoulos B."/>
            <person name="Barry K.W."/>
            <person name="Bonito G."/>
            <person name="Buee M."/>
            <person name="Carver A."/>
            <person name="Chen C."/>
            <person name="Cichocki N."/>
            <person name="Clum A."/>
            <person name="Culley D."/>
            <person name="Crous P.W."/>
            <person name="Fauchery L."/>
            <person name="Girlanda M."/>
            <person name="Hayes R."/>
            <person name="Keri Z."/>
            <person name="LaButti K."/>
            <person name="Lipzen A."/>
            <person name="Lombard V."/>
            <person name="Magnuson J."/>
            <person name="Maillard F."/>
            <person name="Morin E."/>
            <person name="Murat C."/>
            <person name="Nolan M."/>
            <person name="Ohm R."/>
            <person name="Pangilinan J."/>
            <person name="Pereira M."/>
            <person name="Perotto S."/>
            <person name="Peter M."/>
            <person name="Riley R."/>
            <person name="Sitrit Y."/>
            <person name="Stielow B."/>
            <person name="Szollosi G."/>
            <person name="Zifcakova L."/>
            <person name="Stursova M."/>
            <person name="Spatafora J.W."/>
            <person name="Tedersoo L."/>
            <person name="Vaario L.-M."/>
            <person name="Yamada A."/>
            <person name="Yan M."/>
            <person name="Wang P."/>
            <person name="Xu J."/>
            <person name="Bruns T."/>
            <person name="Baldrian P."/>
            <person name="Vilgalys R."/>
            <person name="Henrissat B."/>
            <person name="Grigoriev I.V."/>
            <person name="Hibbett D."/>
            <person name="Nagy L.G."/>
            <person name="Martin F.M."/>
        </authorList>
    </citation>
    <scope>NUCLEOTIDE SEQUENCE</scope>
    <source>
        <strain evidence="2">Prilba</strain>
    </source>
</reference>
<dbReference type="Proteomes" id="UP000759537">
    <property type="component" value="Unassembled WGS sequence"/>
</dbReference>
<gene>
    <name evidence="2" type="ORF">DFH94DRAFT_739556</name>
</gene>
<feature type="region of interest" description="Disordered" evidence="1">
    <location>
        <begin position="12"/>
        <end position="35"/>
    </location>
</feature>
<protein>
    <submittedName>
        <fullName evidence="2">Uncharacterized protein</fullName>
    </submittedName>
</protein>